<dbReference type="InterPro" id="IPR001001">
    <property type="entry name" value="DNA_polIII_beta"/>
</dbReference>
<name>A0A1Y1SIQ6_9GAMM</name>
<comment type="subunit">
    <text evidence="10">Forms a ring-shaped head-to-tail homodimer around DNA.</text>
</comment>
<dbReference type="SMART" id="SM00480">
    <property type="entry name" value="POL3Bc"/>
    <property type="match status" value="1"/>
</dbReference>
<dbReference type="InterPro" id="IPR022635">
    <property type="entry name" value="DNA_polIII_beta_C"/>
</dbReference>
<dbReference type="CDD" id="cd00140">
    <property type="entry name" value="beta_clamp"/>
    <property type="match status" value="1"/>
</dbReference>
<keyword evidence="4 10" id="KW-0963">Cytoplasm</keyword>
<dbReference type="GO" id="GO:0008408">
    <property type="term" value="F:3'-5' exonuclease activity"/>
    <property type="evidence" value="ECO:0007669"/>
    <property type="project" value="InterPro"/>
</dbReference>
<comment type="subcellular location">
    <subcellularLocation>
        <location evidence="1 10">Cytoplasm</location>
    </subcellularLocation>
</comment>
<keyword evidence="6 10" id="KW-0548">Nucleotidyltransferase</keyword>
<evidence type="ECO:0000256" key="2">
    <source>
        <dbReference type="ARBA" id="ARBA00010752"/>
    </source>
</evidence>
<sequence length="366" mass="41007">MKFSANRDDILSTLQAIIGVVERRQTMPVLSNVLLELDDNQLRMTGTDLELELRADTLVHGEASGRTTVPARKLHDICRGLPDGSELQFQMDGNRLRVRSGRSKFLLATLPAEEFPAQDGLDAGRQLALTRQQLSELIQRTQFAMAQQDVRFYLNGLYFEFADSVIRSVATDGHRLAMAEVEIAGGNSEKTSIIVPRKGVTELQRLLGAGSSDLQFNFTDNALQIHLGNIRLTSKLIEGRFPDYERVIPTQSDKWVTGDRDELRAALQRAAILSNEKFRGVRLLLEDRSLKLQTHNPEHEEAEEELEVEYVGEKLSIGFNVNYLLDALSALSTEQYSLGLSTPDHSGLLLEPGNDQCKYVIMPMRL</sequence>
<dbReference type="EMBL" id="AQQV01000001">
    <property type="protein sequence ID" value="ORE89555.1"/>
    <property type="molecule type" value="Genomic_DNA"/>
</dbReference>
<dbReference type="NCBIfam" id="TIGR00663">
    <property type="entry name" value="dnan"/>
    <property type="match status" value="1"/>
</dbReference>
<evidence type="ECO:0000256" key="10">
    <source>
        <dbReference type="PIRNR" id="PIRNR000804"/>
    </source>
</evidence>
<evidence type="ECO:0000259" key="11">
    <source>
        <dbReference type="Pfam" id="PF00712"/>
    </source>
</evidence>
<dbReference type="AlphaFoldDB" id="A0A1Y1SIQ6"/>
<dbReference type="Gene3D" id="3.70.10.10">
    <property type="match status" value="1"/>
</dbReference>
<dbReference type="Proteomes" id="UP000192342">
    <property type="component" value="Unassembled WGS sequence"/>
</dbReference>
<feature type="domain" description="DNA polymerase III beta sliding clamp C-terminal" evidence="13">
    <location>
        <begin position="246"/>
        <end position="365"/>
    </location>
</feature>
<comment type="caution">
    <text evidence="14">The sequence shown here is derived from an EMBL/GenBank/DDBJ whole genome shotgun (WGS) entry which is preliminary data.</text>
</comment>
<evidence type="ECO:0000256" key="9">
    <source>
        <dbReference type="ARBA" id="ARBA00023125"/>
    </source>
</evidence>
<dbReference type="GO" id="GO:0005737">
    <property type="term" value="C:cytoplasm"/>
    <property type="evidence" value="ECO:0007669"/>
    <property type="project" value="UniProtKB-SubCell"/>
</dbReference>
<keyword evidence="8 10" id="KW-0239">DNA-directed DNA polymerase</keyword>
<reference evidence="14 15" key="1">
    <citation type="submission" date="2013-04" db="EMBL/GenBank/DDBJ databases">
        <title>Oceanococcus atlanticus 22II-S10r2 Genome Sequencing.</title>
        <authorList>
            <person name="Lai Q."/>
            <person name="Li G."/>
            <person name="Shao Z."/>
        </authorList>
    </citation>
    <scope>NUCLEOTIDE SEQUENCE [LARGE SCALE GENOMIC DNA]</scope>
    <source>
        <strain evidence="14 15">22II-S10r2</strain>
    </source>
</reference>
<gene>
    <name evidence="14" type="ORF">ATO7_06730</name>
</gene>
<feature type="domain" description="DNA polymerase III beta sliding clamp N-terminal" evidence="11">
    <location>
        <begin position="1"/>
        <end position="117"/>
    </location>
</feature>
<evidence type="ECO:0000256" key="3">
    <source>
        <dbReference type="ARBA" id="ARBA00021035"/>
    </source>
</evidence>
<dbReference type="Gene3D" id="3.10.150.10">
    <property type="entry name" value="DNA Polymerase III, subunit A, domain 2"/>
    <property type="match status" value="1"/>
</dbReference>
<dbReference type="Pfam" id="PF02767">
    <property type="entry name" value="DNA_pol3_beta_2"/>
    <property type="match status" value="1"/>
</dbReference>
<evidence type="ECO:0000256" key="8">
    <source>
        <dbReference type="ARBA" id="ARBA00022932"/>
    </source>
</evidence>
<dbReference type="Pfam" id="PF02768">
    <property type="entry name" value="DNA_pol3_beta_3"/>
    <property type="match status" value="1"/>
</dbReference>
<dbReference type="InterPro" id="IPR022637">
    <property type="entry name" value="DNA_polIII_beta_cen"/>
</dbReference>
<dbReference type="GO" id="GO:0006271">
    <property type="term" value="P:DNA strand elongation involved in DNA replication"/>
    <property type="evidence" value="ECO:0007669"/>
    <property type="project" value="TreeGrafter"/>
</dbReference>
<evidence type="ECO:0000256" key="6">
    <source>
        <dbReference type="ARBA" id="ARBA00022695"/>
    </source>
</evidence>
<dbReference type="PIRSF" id="PIRSF000804">
    <property type="entry name" value="DNA_pol_III_b"/>
    <property type="match status" value="1"/>
</dbReference>
<proteinExistence type="inferred from homology"/>
<evidence type="ECO:0000313" key="15">
    <source>
        <dbReference type="Proteomes" id="UP000192342"/>
    </source>
</evidence>
<evidence type="ECO:0000256" key="1">
    <source>
        <dbReference type="ARBA" id="ARBA00004496"/>
    </source>
</evidence>
<keyword evidence="15" id="KW-1185">Reference proteome</keyword>
<keyword evidence="7 10" id="KW-0235">DNA replication</keyword>
<comment type="similarity">
    <text evidence="2 10">Belongs to the beta sliding clamp family.</text>
</comment>
<evidence type="ECO:0000259" key="12">
    <source>
        <dbReference type="Pfam" id="PF02767"/>
    </source>
</evidence>
<comment type="function">
    <text evidence="10">Confers DNA tethering and processivity to DNA polymerases and other proteins. Acts as a clamp, forming a ring around DNA (a reaction catalyzed by the clamp-loading complex) which diffuses in an ATP-independent manner freely and bidirectionally along dsDNA. Initially characterized for its ability to contact the catalytic subunit of DNA polymerase III (Pol III), a complex, multichain enzyme responsible for most of the replicative synthesis in bacteria; Pol III exhibits 3'-5' exonuclease proofreading activity. The beta chain is required for initiation of replication as well as for processivity of DNA replication.</text>
</comment>
<dbReference type="GO" id="GO:0003677">
    <property type="term" value="F:DNA binding"/>
    <property type="evidence" value="ECO:0007669"/>
    <property type="project" value="UniProtKB-UniRule"/>
</dbReference>
<feature type="domain" description="DNA polymerase III beta sliding clamp central" evidence="12">
    <location>
        <begin position="129"/>
        <end position="243"/>
    </location>
</feature>
<dbReference type="InterPro" id="IPR046938">
    <property type="entry name" value="DNA_clamp_sf"/>
</dbReference>
<keyword evidence="9" id="KW-0238">DNA-binding</keyword>
<dbReference type="OrthoDB" id="8421503at2"/>
<keyword evidence="5 10" id="KW-0808">Transferase</keyword>
<organism evidence="14 15">
    <name type="scientific">Oceanococcus atlanticus</name>
    <dbReference type="NCBI Taxonomy" id="1317117"/>
    <lineage>
        <taxon>Bacteria</taxon>
        <taxon>Pseudomonadati</taxon>
        <taxon>Pseudomonadota</taxon>
        <taxon>Gammaproteobacteria</taxon>
        <taxon>Chromatiales</taxon>
        <taxon>Oceanococcaceae</taxon>
        <taxon>Oceanococcus</taxon>
    </lineage>
</organism>
<protein>
    <recommendedName>
        <fullName evidence="3 10">Beta sliding clamp</fullName>
    </recommendedName>
</protein>
<dbReference type="Pfam" id="PF00712">
    <property type="entry name" value="DNA_pol3_beta"/>
    <property type="match status" value="1"/>
</dbReference>
<dbReference type="STRING" id="1317117.ATO7_06730"/>
<dbReference type="SUPFAM" id="SSF55979">
    <property type="entry name" value="DNA clamp"/>
    <property type="match status" value="3"/>
</dbReference>
<dbReference type="GO" id="GO:0003887">
    <property type="term" value="F:DNA-directed DNA polymerase activity"/>
    <property type="evidence" value="ECO:0007669"/>
    <property type="project" value="UniProtKB-UniRule"/>
</dbReference>
<dbReference type="RefSeq" id="WP_083560764.1">
    <property type="nucleotide sequence ID" value="NZ_AQQV01000001.1"/>
</dbReference>
<dbReference type="GO" id="GO:0009360">
    <property type="term" value="C:DNA polymerase III complex"/>
    <property type="evidence" value="ECO:0007669"/>
    <property type="project" value="InterPro"/>
</dbReference>
<dbReference type="InterPro" id="IPR022634">
    <property type="entry name" value="DNA_polIII_beta_N"/>
</dbReference>
<evidence type="ECO:0000256" key="5">
    <source>
        <dbReference type="ARBA" id="ARBA00022679"/>
    </source>
</evidence>
<dbReference type="PANTHER" id="PTHR30478">
    <property type="entry name" value="DNA POLYMERASE III SUBUNIT BETA"/>
    <property type="match status" value="1"/>
</dbReference>
<evidence type="ECO:0000256" key="7">
    <source>
        <dbReference type="ARBA" id="ARBA00022705"/>
    </source>
</evidence>
<dbReference type="PANTHER" id="PTHR30478:SF0">
    <property type="entry name" value="BETA SLIDING CLAMP"/>
    <property type="match status" value="1"/>
</dbReference>
<evidence type="ECO:0000259" key="13">
    <source>
        <dbReference type="Pfam" id="PF02768"/>
    </source>
</evidence>
<evidence type="ECO:0000256" key="4">
    <source>
        <dbReference type="ARBA" id="ARBA00022490"/>
    </source>
</evidence>
<evidence type="ECO:0000313" key="14">
    <source>
        <dbReference type="EMBL" id="ORE89555.1"/>
    </source>
</evidence>
<accession>A0A1Y1SIQ6</accession>